<dbReference type="FunFam" id="3.40.50.720:FF:000191">
    <property type="entry name" value="Methylglyoxal reductase (NADPH-dependent)"/>
    <property type="match status" value="1"/>
</dbReference>
<dbReference type="InterPro" id="IPR050425">
    <property type="entry name" value="NAD(P)_dehydrat-like"/>
</dbReference>
<dbReference type="AlphaFoldDB" id="A0A0H5C5N8"/>
<dbReference type="SUPFAM" id="SSF51735">
    <property type="entry name" value="NAD(P)-binding Rossmann-fold domains"/>
    <property type="match status" value="1"/>
</dbReference>
<dbReference type="GO" id="GO:0016616">
    <property type="term" value="F:oxidoreductase activity, acting on the CH-OH group of donors, NAD or NADP as acceptor"/>
    <property type="evidence" value="ECO:0007669"/>
    <property type="project" value="TreeGrafter"/>
</dbReference>
<dbReference type="PANTHER" id="PTHR10366:SF564">
    <property type="entry name" value="STEROL-4-ALPHA-CARBOXYLATE 3-DEHYDROGENASE, DECARBOXYLATING"/>
    <property type="match status" value="1"/>
</dbReference>
<dbReference type="InterPro" id="IPR001509">
    <property type="entry name" value="Epimerase_deHydtase"/>
</dbReference>
<dbReference type="Gene3D" id="3.40.50.720">
    <property type="entry name" value="NAD(P)-binding Rossmann-like Domain"/>
    <property type="match status" value="1"/>
</dbReference>
<gene>
    <name evidence="4" type="ORF">BN1211_4053</name>
</gene>
<evidence type="ECO:0000256" key="2">
    <source>
        <dbReference type="ARBA" id="ARBA00023445"/>
    </source>
</evidence>
<protein>
    <recommendedName>
        <fullName evidence="3">NAD-dependent epimerase/dehydratase domain-containing protein</fullName>
    </recommendedName>
</protein>
<name>A0A0H5C5N8_CYBJN</name>
<dbReference type="InterPro" id="IPR036291">
    <property type="entry name" value="NAD(P)-bd_dom_sf"/>
</dbReference>
<reference evidence="5" key="1">
    <citation type="journal article" date="2015" name="J. Biotechnol.">
        <title>The structure of the Cyberlindnera jadinii genome and its relation to Candida utilis analyzed by the occurrence of single nucleotide polymorphisms.</title>
        <authorList>
            <person name="Rupp O."/>
            <person name="Brinkrolf K."/>
            <person name="Buerth C."/>
            <person name="Kunigo M."/>
            <person name="Schneider J."/>
            <person name="Jaenicke S."/>
            <person name="Goesmann A."/>
            <person name="Puehler A."/>
            <person name="Jaeger K.-E."/>
            <person name="Ernst J.F."/>
        </authorList>
    </citation>
    <scope>NUCLEOTIDE SEQUENCE [LARGE SCALE GENOMIC DNA]</scope>
    <source>
        <strain evidence="5">ATCC 18201 / CBS 1600 / BCRC 20928 / JCM 3617 / NBRC 0987 / NRRL Y-1542</strain>
    </source>
</reference>
<evidence type="ECO:0000313" key="5">
    <source>
        <dbReference type="Proteomes" id="UP000038830"/>
    </source>
</evidence>
<proteinExistence type="inferred from homology"/>
<accession>A0A0H5C5N8</accession>
<evidence type="ECO:0000256" key="1">
    <source>
        <dbReference type="ARBA" id="ARBA00023002"/>
    </source>
</evidence>
<feature type="domain" description="NAD-dependent epimerase/dehydratase" evidence="3">
    <location>
        <begin position="6"/>
        <end position="210"/>
    </location>
</feature>
<dbReference type="PANTHER" id="PTHR10366">
    <property type="entry name" value="NAD DEPENDENT EPIMERASE/DEHYDRATASE"/>
    <property type="match status" value="1"/>
</dbReference>
<organism evidence="4 5">
    <name type="scientific">Cyberlindnera jadinii (strain ATCC 18201 / CBS 1600 / BCRC 20928 / JCM 3617 / NBRC 0987 / NRRL Y-1542)</name>
    <name type="common">Torula yeast</name>
    <name type="synonym">Candida utilis</name>
    <dbReference type="NCBI Taxonomy" id="983966"/>
    <lineage>
        <taxon>Eukaryota</taxon>
        <taxon>Fungi</taxon>
        <taxon>Dikarya</taxon>
        <taxon>Ascomycota</taxon>
        <taxon>Saccharomycotina</taxon>
        <taxon>Saccharomycetes</taxon>
        <taxon>Phaffomycetales</taxon>
        <taxon>Phaffomycetaceae</taxon>
        <taxon>Cyberlindnera</taxon>
    </lineage>
</organism>
<keyword evidence="1" id="KW-0560">Oxidoreductase</keyword>
<evidence type="ECO:0000313" key="4">
    <source>
        <dbReference type="EMBL" id="CEP23465.1"/>
    </source>
</evidence>
<dbReference type="EMBL" id="CDQK01000004">
    <property type="protein sequence ID" value="CEP23465.1"/>
    <property type="molecule type" value="Genomic_DNA"/>
</dbReference>
<dbReference type="Proteomes" id="UP000038830">
    <property type="component" value="Unassembled WGS sequence"/>
</dbReference>
<dbReference type="CDD" id="cd05227">
    <property type="entry name" value="AR_SDR_e"/>
    <property type="match status" value="1"/>
</dbReference>
<evidence type="ECO:0000259" key="3">
    <source>
        <dbReference type="Pfam" id="PF01370"/>
    </source>
</evidence>
<dbReference type="Pfam" id="PF01370">
    <property type="entry name" value="Epimerase"/>
    <property type="match status" value="1"/>
</dbReference>
<sequence length="349" mass="38308">MAPVTVLITGASGFIALHVIDELLRKGYRVIGTVRSQSKADKITAQFKKVYPDGDLSFELVEDIAAEGAFNDVFKKHPEITEVLHTASPFSFGLNKSFEDAYLTPATKGTQHVLEAIKEYAPQVKHVVVTSSFAAIANRSKSGDKSFIHTEDTWNPIEWSDVDDQYKAYTASKKCAEVLARKFVEAEKPNFTLTTVNPPYVLGPQLFEDALENPTLNTSAEIVHQLLSTPADYAEYLSAPVGLSVDVRDVAKLHVLPIEKDSLAGLRLFPVNGAFNGQTLLNIIHNSFPELDGKVGKGKPEGAEEQVAKTQAYYDTTKTQQATGLTWIPLEKTVKDSVAQILSYNAHKL</sequence>
<comment type="similarity">
    <text evidence="2">Belongs to the NAD(P)-dependent epimerase/dehydratase family. Dihydroflavonol-4-reductase subfamily.</text>
</comment>